<proteinExistence type="predicted"/>
<dbReference type="AlphaFoldDB" id="A0A9D4C8B8"/>
<organism evidence="1 2">
    <name type="scientific">Dreissena polymorpha</name>
    <name type="common">Zebra mussel</name>
    <name type="synonym">Mytilus polymorpha</name>
    <dbReference type="NCBI Taxonomy" id="45954"/>
    <lineage>
        <taxon>Eukaryota</taxon>
        <taxon>Metazoa</taxon>
        <taxon>Spiralia</taxon>
        <taxon>Lophotrochozoa</taxon>
        <taxon>Mollusca</taxon>
        <taxon>Bivalvia</taxon>
        <taxon>Autobranchia</taxon>
        <taxon>Heteroconchia</taxon>
        <taxon>Euheterodonta</taxon>
        <taxon>Imparidentia</taxon>
        <taxon>Neoheterodontei</taxon>
        <taxon>Myida</taxon>
        <taxon>Dreissenoidea</taxon>
        <taxon>Dreissenidae</taxon>
        <taxon>Dreissena</taxon>
    </lineage>
</organism>
<protein>
    <submittedName>
        <fullName evidence="1">Uncharacterized protein</fullName>
    </submittedName>
</protein>
<keyword evidence="2" id="KW-1185">Reference proteome</keyword>
<dbReference type="Proteomes" id="UP000828390">
    <property type="component" value="Unassembled WGS sequence"/>
</dbReference>
<comment type="caution">
    <text evidence="1">The sequence shown here is derived from an EMBL/GenBank/DDBJ whole genome shotgun (WGS) entry which is preliminary data.</text>
</comment>
<reference evidence="1" key="1">
    <citation type="journal article" date="2019" name="bioRxiv">
        <title>The Genome of the Zebra Mussel, Dreissena polymorpha: A Resource for Invasive Species Research.</title>
        <authorList>
            <person name="McCartney M.A."/>
            <person name="Auch B."/>
            <person name="Kono T."/>
            <person name="Mallez S."/>
            <person name="Zhang Y."/>
            <person name="Obille A."/>
            <person name="Becker A."/>
            <person name="Abrahante J.E."/>
            <person name="Garbe J."/>
            <person name="Badalamenti J.P."/>
            <person name="Herman A."/>
            <person name="Mangelson H."/>
            <person name="Liachko I."/>
            <person name="Sullivan S."/>
            <person name="Sone E.D."/>
            <person name="Koren S."/>
            <person name="Silverstein K.A.T."/>
            <person name="Beckman K.B."/>
            <person name="Gohl D.M."/>
        </authorList>
    </citation>
    <scope>NUCLEOTIDE SEQUENCE</scope>
    <source>
        <strain evidence="1">Duluth1</strain>
        <tissue evidence="1">Whole animal</tissue>
    </source>
</reference>
<reference evidence="1" key="2">
    <citation type="submission" date="2020-11" db="EMBL/GenBank/DDBJ databases">
        <authorList>
            <person name="McCartney M.A."/>
            <person name="Auch B."/>
            <person name="Kono T."/>
            <person name="Mallez S."/>
            <person name="Becker A."/>
            <person name="Gohl D.M."/>
            <person name="Silverstein K.A.T."/>
            <person name="Koren S."/>
            <person name="Bechman K.B."/>
            <person name="Herman A."/>
            <person name="Abrahante J.E."/>
            <person name="Garbe J."/>
        </authorList>
    </citation>
    <scope>NUCLEOTIDE SEQUENCE</scope>
    <source>
        <strain evidence="1">Duluth1</strain>
        <tissue evidence="1">Whole animal</tissue>
    </source>
</reference>
<gene>
    <name evidence="1" type="ORF">DPMN_061845</name>
</gene>
<accession>A0A9D4C8B8</accession>
<name>A0A9D4C8B8_DREPO</name>
<evidence type="ECO:0000313" key="1">
    <source>
        <dbReference type="EMBL" id="KAH3719017.1"/>
    </source>
</evidence>
<evidence type="ECO:0000313" key="2">
    <source>
        <dbReference type="Proteomes" id="UP000828390"/>
    </source>
</evidence>
<sequence length="58" mass="6846">MNYIEKFERLVLYIGARNGHSFSLSLSRPGYYCLLYFSIVSTPKEFAYLVCNVHFRQC</sequence>
<dbReference type="EMBL" id="JAIWYP010000013">
    <property type="protein sequence ID" value="KAH3719017.1"/>
    <property type="molecule type" value="Genomic_DNA"/>
</dbReference>